<evidence type="ECO:0000256" key="13">
    <source>
        <dbReference type="ARBA" id="ARBA00023196"/>
    </source>
</evidence>
<dbReference type="GO" id="GO:0032784">
    <property type="term" value="P:regulation of DNA-templated transcription elongation"/>
    <property type="evidence" value="ECO:0007669"/>
    <property type="project" value="InterPro"/>
</dbReference>
<comment type="similarity">
    <text evidence="2 15">Belongs to the ATPase alpha/beta chains family.</text>
</comment>
<evidence type="ECO:0000256" key="4">
    <source>
        <dbReference type="ARBA" id="ARBA00022741"/>
    </source>
</evidence>
<feature type="domain" description="ATPase F1/V1/A1 complex alpha/beta subunit nucleotide-binding" evidence="16">
    <location>
        <begin position="151"/>
        <end position="374"/>
    </location>
</feature>
<dbReference type="Gene3D" id="2.40.30.20">
    <property type="match status" value="1"/>
</dbReference>
<dbReference type="GO" id="GO:0003677">
    <property type="term" value="F:DNA binding"/>
    <property type="evidence" value="ECO:0007669"/>
    <property type="project" value="UniProtKB-KW"/>
</dbReference>
<dbReference type="InterPro" id="IPR005294">
    <property type="entry name" value="ATP_synth_F1_asu"/>
</dbReference>
<organism evidence="20 21">
    <name type="scientific">Pararge aegeria aegeria</name>
    <dbReference type="NCBI Taxonomy" id="348720"/>
    <lineage>
        <taxon>Eukaryota</taxon>
        <taxon>Metazoa</taxon>
        <taxon>Ecdysozoa</taxon>
        <taxon>Arthropoda</taxon>
        <taxon>Hexapoda</taxon>
        <taxon>Insecta</taxon>
        <taxon>Pterygota</taxon>
        <taxon>Neoptera</taxon>
        <taxon>Endopterygota</taxon>
        <taxon>Lepidoptera</taxon>
        <taxon>Glossata</taxon>
        <taxon>Ditrysia</taxon>
        <taxon>Papilionoidea</taxon>
        <taxon>Nymphalidae</taxon>
        <taxon>Satyrinae</taxon>
        <taxon>Satyrini</taxon>
        <taxon>Parargina</taxon>
        <taxon>Pararge</taxon>
    </lineage>
</organism>
<keyword evidence="7" id="KW-1278">Translocase</keyword>
<dbReference type="Proteomes" id="UP000838756">
    <property type="component" value="Unassembled WGS sequence"/>
</dbReference>
<dbReference type="SUPFAM" id="SSF55821">
    <property type="entry name" value="YrdC/RibB"/>
    <property type="match status" value="1"/>
</dbReference>
<dbReference type="Pfam" id="PF00006">
    <property type="entry name" value="ATP-synt_ab"/>
    <property type="match status" value="1"/>
</dbReference>
<evidence type="ECO:0000313" key="21">
    <source>
        <dbReference type="Proteomes" id="UP000838756"/>
    </source>
</evidence>
<evidence type="ECO:0000259" key="19">
    <source>
        <dbReference type="Pfam" id="PF03449"/>
    </source>
</evidence>
<name>A0A8S4QJL9_9NEOP</name>
<feature type="domain" description="ATP synthase alpha subunit C-terminal" evidence="17">
    <location>
        <begin position="381"/>
        <end position="499"/>
    </location>
</feature>
<dbReference type="InterPro" id="IPR004100">
    <property type="entry name" value="ATPase_F1/V1/A1_a/bsu_N"/>
</dbReference>
<dbReference type="SUPFAM" id="SSF54534">
    <property type="entry name" value="FKBP-like"/>
    <property type="match status" value="1"/>
</dbReference>
<evidence type="ECO:0000256" key="11">
    <source>
        <dbReference type="ARBA" id="ARBA00023136"/>
    </source>
</evidence>
<dbReference type="GO" id="GO:0045259">
    <property type="term" value="C:proton-transporting ATP synthase complex"/>
    <property type="evidence" value="ECO:0007669"/>
    <property type="project" value="UniProtKB-KW"/>
</dbReference>
<dbReference type="CDD" id="cd18113">
    <property type="entry name" value="ATP-synt_F1_alpha_C"/>
    <property type="match status" value="1"/>
</dbReference>
<dbReference type="AlphaFoldDB" id="A0A8S4QJL9"/>
<keyword evidence="11" id="KW-0472">Membrane</keyword>
<dbReference type="InterPro" id="IPR033732">
    <property type="entry name" value="ATP_synth_F1_a_nt-bd_dom"/>
</dbReference>
<dbReference type="SUPFAM" id="SSF50615">
    <property type="entry name" value="N-terminal domain of alpha and beta subunits of F1 ATP synthase"/>
    <property type="match status" value="1"/>
</dbReference>
<keyword evidence="5 15" id="KW-0375">Hydrogen ion transport</keyword>
<keyword evidence="9 15" id="KW-0406">Ion transport</keyword>
<dbReference type="Pfam" id="PF02874">
    <property type="entry name" value="ATP-synt_ab_N"/>
    <property type="match status" value="1"/>
</dbReference>
<evidence type="ECO:0000259" key="16">
    <source>
        <dbReference type="Pfam" id="PF00006"/>
    </source>
</evidence>
<dbReference type="InterPro" id="IPR036121">
    <property type="entry name" value="ATPase_F1/V1/A1_a/bsu_N_sf"/>
</dbReference>
<proteinExistence type="inferred from homology"/>
<dbReference type="SUPFAM" id="SSF46557">
    <property type="entry name" value="GreA transcript cleavage protein, N-terminal domain"/>
    <property type="match status" value="1"/>
</dbReference>
<comment type="subcellular location">
    <subcellularLocation>
        <location evidence="1">Membrane</location>
    </subcellularLocation>
</comment>
<dbReference type="CDD" id="cd01132">
    <property type="entry name" value="F1-ATPase_alpha_CD"/>
    <property type="match status" value="1"/>
</dbReference>
<dbReference type="FunFam" id="1.20.150.20:FF:000001">
    <property type="entry name" value="ATP synthase subunit alpha"/>
    <property type="match status" value="1"/>
</dbReference>
<dbReference type="InterPro" id="IPR000194">
    <property type="entry name" value="ATPase_F1/V1/A1_a/bsu_nucl-bd"/>
</dbReference>
<evidence type="ECO:0000313" key="20">
    <source>
        <dbReference type="EMBL" id="CAH2210763.1"/>
    </source>
</evidence>
<dbReference type="Gene3D" id="1.10.287.180">
    <property type="entry name" value="Transcription elongation factor, GreA/GreB, N-terminal domain"/>
    <property type="match status" value="1"/>
</dbReference>
<evidence type="ECO:0000259" key="18">
    <source>
        <dbReference type="Pfam" id="PF02874"/>
    </source>
</evidence>
<dbReference type="CDD" id="cd18116">
    <property type="entry name" value="ATP-synt_F1_alpha_N"/>
    <property type="match status" value="1"/>
</dbReference>
<evidence type="ECO:0000256" key="14">
    <source>
        <dbReference type="ARBA" id="ARBA00023310"/>
    </source>
</evidence>
<keyword evidence="13" id="KW-0139">CF(1)</keyword>
<dbReference type="Pfam" id="PF00926">
    <property type="entry name" value="DHBP_synthase"/>
    <property type="match status" value="1"/>
</dbReference>
<dbReference type="SUPFAM" id="SSF47917">
    <property type="entry name" value="C-terminal domain of alpha and beta subunits of F1 ATP synthase"/>
    <property type="match status" value="1"/>
</dbReference>
<keyword evidence="6" id="KW-0067">ATP-binding</keyword>
<accession>A0A8S4QJL9</accession>
<dbReference type="InterPro" id="IPR038376">
    <property type="entry name" value="ATP_synth_asu_C_sf"/>
</dbReference>
<dbReference type="InterPro" id="IPR000422">
    <property type="entry name" value="DHBP_synthase_RibB"/>
</dbReference>
<dbReference type="NCBIfam" id="TIGR00506">
    <property type="entry name" value="ribB"/>
    <property type="match status" value="1"/>
</dbReference>
<feature type="domain" description="Transcription elongation factor GreA/GreB N-terminal" evidence="19">
    <location>
        <begin position="503"/>
        <end position="545"/>
    </location>
</feature>
<dbReference type="InterPro" id="IPR020003">
    <property type="entry name" value="ATPase_a/bsu_AS"/>
</dbReference>
<feature type="domain" description="ATPase F1/V1/A1 complex alpha/beta subunit N-terminal" evidence="18">
    <location>
        <begin position="29"/>
        <end position="94"/>
    </location>
</feature>
<keyword evidence="3 15" id="KW-0813">Transport</keyword>
<dbReference type="HAMAP" id="MF_01346">
    <property type="entry name" value="ATP_synth_alpha_bact"/>
    <property type="match status" value="1"/>
</dbReference>
<dbReference type="Pfam" id="PF00306">
    <property type="entry name" value="ATP-synt_ab_C"/>
    <property type="match status" value="1"/>
</dbReference>
<evidence type="ECO:0000256" key="7">
    <source>
        <dbReference type="ARBA" id="ARBA00022967"/>
    </source>
</evidence>
<dbReference type="InterPro" id="IPR023366">
    <property type="entry name" value="ATP_synth_asu-like_sf"/>
</dbReference>
<keyword evidence="12" id="KW-0804">Transcription</keyword>
<dbReference type="Gene3D" id="3.40.50.300">
    <property type="entry name" value="P-loop containing nucleotide triphosphate hydrolases"/>
    <property type="match status" value="1"/>
</dbReference>
<keyword evidence="8" id="KW-0805">Transcription regulation</keyword>
<dbReference type="FunFam" id="3.40.50.300:FF:000002">
    <property type="entry name" value="ATP synthase subunit alpha"/>
    <property type="match status" value="1"/>
</dbReference>
<dbReference type="NCBIfam" id="NF009884">
    <property type="entry name" value="PRK13343.1"/>
    <property type="match status" value="1"/>
</dbReference>
<dbReference type="PROSITE" id="PS00152">
    <property type="entry name" value="ATPASE_ALPHA_BETA"/>
    <property type="match status" value="1"/>
</dbReference>
<keyword evidence="14" id="KW-0066">ATP synthesis</keyword>
<dbReference type="InterPro" id="IPR022691">
    <property type="entry name" value="Tscrpt_elong_fac_GreA/B_N"/>
</dbReference>
<dbReference type="InterPro" id="IPR036953">
    <property type="entry name" value="GreA/GreB_C_sf"/>
</dbReference>
<dbReference type="GO" id="GO:0046933">
    <property type="term" value="F:proton-transporting ATP synthase activity, rotational mechanism"/>
    <property type="evidence" value="ECO:0007669"/>
    <property type="project" value="InterPro"/>
</dbReference>
<evidence type="ECO:0000256" key="8">
    <source>
        <dbReference type="ARBA" id="ARBA00023015"/>
    </source>
</evidence>
<dbReference type="InterPro" id="IPR017945">
    <property type="entry name" value="DHBP_synth_RibB-like_a/b_dom"/>
</dbReference>
<evidence type="ECO:0000256" key="12">
    <source>
        <dbReference type="ARBA" id="ARBA00023163"/>
    </source>
</evidence>
<dbReference type="OrthoDB" id="9805536at2759"/>
<dbReference type="GO" id="GO:0043531">
    <property type="term" value="F:ADP binding"/>
    <property type="evidence" value="ECO:0007669"/>
    <property type="project" value="TreeGrafter"/>
</dbReference>
<evidence type="ECO:0000256" key="10">
    <source>
        <dbReference type="ARBA" id="ARBA00023125"/>
    </source>
</evidence>
<evidence type="ECO:0000256" key="3">
    <source>
        <dbReference type="ARBA" id="ARBA00022448"/>
    </source>
</evidence>
<evidence type="ECO:0000256" key="9">
    <source>
        <dbReference type="ARBA" id="ARBA00023065"/>
    </source>
</evidence>
<dbReference type="FunFam" id="1.10.287.180:FF:000001">
    <property type="entry name" value="Transcription elongation factor GreA"/>
    <property type="match status" value="1"/>
</dbReference>
<dbReference type="PANTHER" id="PTHR48082">
    <property type="entry name" value="ATP SYNTHASE SUBUNIT ALPHA, MITOCHONDRIAL"/>
    <property type="match status" value="1"/>
</dbReference>
<dbReference type="GO" id="GO:0009231">
    <property type="term" value="P:riboflavin biosynthetic process"/>
    <property type="evidence" value="ECO:0007669"/>
    <property type="project" value="InterPro"/>
</dbReference>
<dbReference type="NCBIfam" id="TIGR00962">
    <property type="entry name" value="atpA"/>
    <property type="match status" value="1"/>
</dbReference>
<dbReference type="GO" id="GO:0005524">
    <property type="term" value="F:ATP binding"/>
    <property type="evidence" value="ECO:0007669"/>
    <property type="project" value="UniProtKB-KW"/>
</dbReference>
<dbReference type="GO" id="GO:0008686">
    <property type="term" value="F:3,4-dihydroxy-2-butanone-4-phosphate synthase activity"/>
    <property type="evidence" value="ECO:0007669"/>
    <property type="project" value="InterPro"/>
</dbReference>
<evidence type="ECO:0000256" key="2">
    <source>
        <dbReference type="ARBA" id="ARBA00008936"/>
    </source>
</evidence>
<dbReference type="Gene3D" id="1.20.150.20">
    <property type="entry name" value="ATP synthase alpha/beta chain, C-terminal domain"/>
    <property type="match status" value="1"/>
</dbReference>
<gene>
    <name evidence="20" type="primary">jg17544</name>
    <name evidence="20" type="ORF">PAEG_LOCUS2623</name>
</gene>
<dbReference type="InterPro" id="IPR000793">
    <property type="entry name" value="ATP_synth_asu_C"/>
</dbReference>
<dbReference type="Gene3D" id="3.90.870.10">
    <property type="entry name" value="DHBP synthase"/>
    <property type="match status" value="1"/>
</dbReference>
<dbReference type="InterPro" id="IPR036805">
    <property type="entry name" value="Tscrpt_elong_fac_GreA/B_N_sf"/>
</dbReference>
<dbReference type="InterPro" id="IPR027417">
    <property type="entry name" value="P-loop_NTPase"/>
</dbReference>
<comment type="caution">
    <text evidence="20">The sequence shown here is derived from an EMBL/GenBank/DDBJ whole genome shotgun (WGS) entry which is preliminary data.</text>
</comment>
<protein>
    <submittedName>
        <fullName evidence="20">Jg17544 protein</fullName>
    </submittedName>
</protein>
<evidence type="ECO:0000256" key="15">
    <source>
        <dbReference type="RuleBase" id="RU000339"/>
    </source>
</evidence>
<dbReference type="SUPFAM" id="SSF52540">
    <property type="entry name" value="P-loop containing nucleoside triphosphate hydrolases"/>
    <property type="match status" value="1"/>
</dbReference>
<keyword evidence="21" id="KW-1185">Reference proteome</keyword>
<evidence type="ECO:0000256" key="1">
    <source>
        <dbReference type="ARBA" id="ARBA00004370"/>
    </source>
</evidence>
<evidence type="ECO:0000256" key="5">
    <source>
        <dbReference type="ARBA" id="ARBA00022781"/>
    </source>
</evidence>
<keyword evidence="4" id="KW-0547">Nucleotide-binding</keyword>
<dbReference type="Pfam" id="PF03449">
    <property type="entry name" value="GreA_GreB_N"/>
    <property type="match status" value="1"/>
</dbReference>
<evidence type="ECO:0000259" key="17">
    <source>
        <dbReference type="Pfam" id="PF00306"/>
    </source>
</evidence>
<keyword evidence="10" id="KW-0238">DNA-binding</keyword>
<dbReference type="Gene3D" id="3.10.50.30">
    <property type="entry name" value="Transcription elongation factor, GreA/GreB, C-terminal domain"/>
    <property type="match status" value="1"/>
</dbReference>
<dbReference type="PANTHER" id="PTHR48082:SF2">
    <property type="entry name" value="ATP SYNTHASE SUBUNIT ALPHA, MITOCHONDRIAL"/>
    <property type="match status" value="1"/>
</dbReference>
<evidence type="ECO:0000256" key="6">
    <source>
        <dbReference type="ARBA" id="ARBA00022840"/>
    </source>
</evidence>
<reference evidence="20" key="1">
    <citation type="submission" date="2022-03" db="EMBL/GenBank/DDBJ databases">
        <authorList>
            <person name="Lindestad O."/>
        </authorList>
    </citation>
    <scope>NUCLEOTIDE SEQUENCE</scope>
</reference>
<sequence>MKNSINASEVVNIIKEKVETFDNPIKRENIGEVISVTDGITLVYGLEKAKFGEKVSFASGVEGIVLDLDHDTAGIVVLGNDRDVKEGDVVKCSGDVVQVPVGHELLGRVVNALGDPIDDGGEIRAKNKMYIESKAPGIIDRKSVHEPLQTGIKIIDLLIPIGRGQRELIIGDRQIGKTTIAIDTIINQKKINDEVNENQKIYCVYVAIGQKISTVAKVVNKLKESGALEYTTVVVASASDCAPMQFLAPYTGCTIGEFFRDNGMHCLVVYDDLSKHAVAYRQMSLLLRRPPGREAYPGDIFYVHSRLLERAAKMSDEKGQGSLTALPIIETQAGDVSAYVPTNVISITDGQIFLESELFHKGFRPAVNIGLSVSRVGSAAQLKSVKKVAGSIKLSLAQYRELEDFAKFGSDLDATVQLSLNKGKYLIELLKQKQYSPMQIEEQVLLMYIFSNLYGQLNKVQVSNINRFECDLINYFQTVHPGVLKKLSGDMNDDIKDDILGIAISDARDQGDLSENAEYHAARERLSFIEGRIIEVESKLSHAEVIEVKNLSGDTVMFGATVTVSMLGDDNSEIEYVYKIVGGYEADASKQLISTDSPLGSALIGKKVVDDENRENEGDLIVLAEKLEPEHVAFMVRYGTGIVCLAMTKVHMKRLGLSFMEKKNVGENHTAFTTSIDARYGITTGVSAEDRTKTIHVAIDKNRTQDDIITPGHIFPVIAHEGGVEQRAGHTEASVEIAKLVGCNHSAVICELVNDDGSMMRLPQLLEFAEQHNIKLTTIDKLISYVQNLN</sequence>
<dbReference type="EMBL" id="CAKXAJ010008208">
    <property type="protein sequence ID" value="CAH2210763.1"/>
    <property type="molecule type" value="Genomic_DNA"/>
</dbReference>